<protein>
    <submittedName>
        <fullName evidence="2">GNAT family N-acetyltransferase</fullName>
        <ecNumber evidence="2">2.3.1.-</ecNumber>
    </submittedName>
</protein>
<sequence>MTPPNLTFIRHDPAETLDILTDVIVPVYVASHGDVIDRSFYNAERFAERVRGYAKAPAFELVVAHIDGAPVGQAFGYALPVNARWWTALTTATAEGFTDETGHRTFALNELMVTPEWQGQGVAHALHDALLGGRHEERATLLVREDNTSAQTAYARWGWKKIGKAQPFPDSPHFDAMIVDLPLRR</sequence>
<dbReference type="Pfam" id="PF13673">
    <property type="entry name" value="Acetyltransf_10"/>
    <property type="match status" value="1"/>
</dbReference>
<name>A0ABW2XNK2_9ACTN</name>
<dbReference type="Gene3D" id="3.40.630.30">
    <property type="match status" value="1"/>
</dbReference>
<evidence type="ECO:0000313" key="3">
    <source>
        <dbReference type="Proteomes" id="UP001597063"/>
    </source>
</evidence>
<dbReference type="Proteomes" id="UP001597063">
    <property type="component" value="Unassembled WGS sequence"/>
</dbReference>
<gene>
    <name evidence="2" type="ORF">ACFQZM_26735</name>
</gene>
<organism evidence="2 3">
    <name type="scientific">Actinomadura fibrosa</name>
    <dbReference type="NCBI Taxonomy" id="111802"/>
    <lineage>
        <taxon>Bacteria</taxon>
        <taxon>Bacillati</taxon>
        <taxon>Actinomycetota</taxon>
        <taxon>Actinomycetes</taxon>
        <taxon>Streptosporangiales</taxon>
        <taxon>Thermomonosporaceae</taxon>
        <taxon>Actinomadura</taxon>
    </lineage>
</organism>
<keyword evidence="2" id="KW-0012">Acyltransferase</keyword>
<reference evidence="3" key="1">
    <citation type="journal article" date="2019" name="Int. J. Syst. Evol. Microbiol.">
        <title>The Global Catalogue of Microorganisms (GCM) 10K type strain sequencing project: providing services to taxonomists for standard genome sequencing and annotation.</title>
        <authorList>
            <consortium name="The Broad Institute Genomics Platform"/>
            <consortium name="The Broad Institute Genome Sequencing Center for Infectious Disease"/>
            <person name="Wu L."/>
            <person name="Ma J."/>
        </authorList>
    </citation>
    <scope>NUCLEOTIDE SEQUENCE [LARGE SCALE GENOMIC DNA]</scope>
    <source>
        <strain evidence="3">JCM 9371</strain>
    </source>
</reference>
<dbReference type="GO" id="GO:0016746">
    <property type="term" value="F:acyltransferase activity"/>
    <property type="evidence" value="ECO:0007669"/>
    <property type="project" value="UniProtKB-KW"/>
</dbReference>
<dbReference type="SUPFAM" id="SSF55729">
    <property type="entry name" value="Acyl-CoA N-acyltransferases (Nat)"/>
    <property type="match status" value="1"/>
</dbReference>
<comment type="caution">
    <text evidence="2">The sequence shown here is derived from an EMBL/GenBank/DDBJ whole genome shotgun (WGS) entry which is preliminary data.</text>
</comment>
<feature type="domain" description="N-acetyltransferase" evidence="1">
    <location>
        <begin position="7"/>
        <end position="182"/>
    </location>
</feature>
<dbReference type="EC" id="2.3.1.-" evidence="2"/>
<accession>A0ABW2XNK2</accession>
<evidence type="ECO:0000259" key="1">
    <source>
        <dbReference type="PROSITE" id="PS51186"/>
    </source>
</evidence>
<evidence type="ECO:0000313" key="2">
    <source>
        <dbReference type="EMBL" id="MFD0688116.1"/>
    </source>
</evidence>
<proteinExistence type="predicted"/>
<dbReference type="CDD" id="cd04301">
    <property type="entry name" value="NAT_SF"/>
    <property type="match status" value="1"/>
</dbReference>
<keyword evidence="3" id="KW-1185">Reference proteome</keyword>
<dbReference type="InterPro" id="IPR016181">
    <property type="entry name" value="Acyl_CoA_acyltransferase"/>
</dbReference>
<dbReference type="PROSITE" id="PS51186">
    <property type="entry name" value="GNAT"/>
    <property type="match status" value="1"/>
</dbReference>
<dbReference type="EMBL" id="JBHTGP010000013">
    <property type="protein sequence ID" value="MFD0688116.1"/>
    <property type="molecule type" value="Genomic_DNA"/>
</dbReference>
<dbReference type="InterPro" id="IPR000182">
    <property type="entry name" value="GNAT_dom"/>
</dbReference>
<keyword evidence="2" id="KW-0808">Transferase</keyword>
<dbReference type="RefSeq" id="WP_131759111.1">
    <property type="nucleotide sequence ID" value="NZ_CAACUY010000068.1"/>
</dbReference>